<feature type="transmembrane region" description="Helical" evidence="9">
    <location>
        <begin position="274"/>
        <end position="291"/>
    </location>
</feature>
<feature type="transmembrane region" description="Helical" evidence="9">
    <location>
        <begin position="55"/>
        <end position="76"/>
    </location>
</feature>
<evidence type="ECO:0000256" key="1">
    <source>
        <dbReference type="ARBA" id="ARBA00004651"/>
    </source>
</evidence>
<dbReference type="RefSeq" id="WP_103789827.1">
    <property type="nucleotide sequence ID" value="NZ_PQVF01000010.1"/>
</dbReference>
<keyword evidence="6 9" id="KW-0472">Membrane</keyword>
<comment type="subcellular location">
    <subcellularLocation>
        <location evidence="1">Cell membrane</location>
        <topology evidence="1">Multi-pass membrane protein</topology>
    </subcellularLocation>
</comment>
<evidence type="ECO:0000256" key="3">
    <source>
        <dbReference type="ARBA" id="ARBA00022475"/>
    </source>
</evidence>
<dbReference type="AlphaFoldDB" id="A0A2S5A0A0"/>
<proteinExistence type="inferred from homology"/>
<name>A0A2S5A0A0_9SPHI</name>
<dbReference type="OrthoDB" id="7283966at2"/>
<keyword evidence="2" id="KW-0813">Transport</keyword>
<feature type="transmembrane region" description="Helical" evidence="9">
    <location>
        <begin position="229"/>
        <end position="262"/>
    </location>
</feature>
<feature type="transmembrane region" description="Helical" evidence="9">
    <location>
        <begin position="166"/>
        <end position="184"/>
    </location>
</feature>
<evidence type="ECO:0000256" key="7">
    <source>
        <dbReference type="ARBA" id="ARBA00038075"/>
    </source>
</evidence>
<evidence type="ECO:0000256" key="6">
    <source>
        <dbReference type="ARBA" id="ARBA00023136"/>
    </source>
</evidence>
<dbReference type="Pfam" id="PF07690">
    <property type="entry name" value="MFS_1"/>
    <property type="match status" value="1"/>
</dbReference>
<keyword evidence="3" id="KW-1003">Cell membrane</keyword>
<dbReference type="Gene3D" id="1.20.1250.20">
    <property type="entry name" value="MFS general substrate transporter like domains"/>
    <property type="match status" value="2"/>
</dbReference>
<dbReference type="PANTHER" id="PTHR23513:SF9">
    <property type="entry name" value="ENTEROBACTIN EXPORTER ENTS"/>
    <property type="match status" value="1"/>
</dbReference>
<sequence length="426" mass="46216">MSSETLPPQLKPDAFASLRFPEFRFYLGMRFFLTFALQMKAVIVGWFIYSITKDTLSLGMIGLAEAIPALSVALFGGYVADRSDKRKLLLFVLFTVLMAATVLLLVTLPSMHKSIDAHILIVVIYSLVFIDGLARGFFAPAAFSLMASLVPKELYPNSSSWNSSSWQLAAVAGPAAGGLIYGFYGITVTMSIVLLLIILSSICILMLSSKPVAQLEKKESIRSSLMEGIRFVFGTKMMLGAMALDMFSVFFGGAVALLPVFANDILKIGAEGLGILRAAPSAGAVITMLIMTRYTPAVRPWRNLIIAVLGFGLSTILFGLSKNFYLSIFFLFLIGAFDSISVIIRSTIFQLLTPDHMRGRVSAVNTMFIGSSNEIGAFESGVTAKLMGSTPIAVVFGGTMTMLIVAGTYLKTRKLWPLKLSGRDFI</sequence>
<dbReference type="InterPro" id="IPR020846">
    <property type="entry name" value="MFS_dom"/>
</dbReference>
<dbReference type="SUPFAM" id="SSF103473">
    <property type="entry name" value="MFS general substrate transporter"/>
    <property type="match status" value="1"/>
</dbReference>
<evidence type="ECO:0000259" key="10">
    <source>
        <dbReference type="PROSITE" id="PS50850"/>
    </source>
</evidence>
<evidence type="ECO:0000256" key="2">
    <source>
        <dbReference type="ARBA" id="ARBA00022448"/>
    </source>
</evidence>
<dbReference type="GO" id="GO:0022857">
    <property type="term" value="F:transmembrane transporter activity"/>
    <property type="evidence" value="ECO:0007669"/>
    <property type="project" value="InterPro"/>
</dbReference>
<dbReference type="CDD" id="cd06173">
    <property type="entry name" value="MFS_MefA_like"/>
    <property type="match status" value="1"/>
</dbReference>
<feature type="transmembrane region" description="Helical" evidence="9">
    <location>
        <begin position="326"/>
        <end position="348"/>
    </location>
</feature>
<feature type="transmembrane region" description="Helical" evidence="9">
    <location>
        <begin position="119"/>
        <end position="145"/>
    </location>
</feature>
<dbReference type="InterPro" id="IPR036259">
    <property type="entry name" value="MFS_trans_sf"/>
</dbReference>
<accession>A0A2S5A0A0</accession>
<evidence type="ECO:0000256" key="9">
    <source>
        <dbReference type="SAM" id="Phobius"/>
    </source>
</evidence>
<dbReference type="PANTHER" id="PTHR23513">
    <property type="entry name" value="INTEGRAL MEMBRANE EFFLUX PROTEIN-RELATED"/>
    <property type="match status" value="1"/>
</dbReference>
<dbReference type="InterPro" id="IPR011701">
    <property type="entry name" value="MFS"/>
</dbReference>
<keyword evidence="4 9" id="KW-0812">Transmembrane</keyword>
<comment type="caution">
    <text evidence="11">The sequence shown here is derived from an EMBL/GenBank/DDBJ whole genome shotgun (WGS) entry which is preliminary data.</text>
</comment>
<dbReference type="GO" id="GO:0005886">
    <property type="term" value="C:plasma membrane"/>
    <property type="evidence" value="ECO:0007669"/>
    <property type="project" value="UniProtKB-SubCell"/>
</dbReference>
<feature type="transmembrane region" description="Helical" evidence="9">
    <location>
        <begin position="303"/>
        <end position="320"/>
    </location>
</feature>
<dbReference type="Proteomes" id="UP000236893">
    <property type="component" value="Unassembled WGS sequence"/>
</dbReference>
<comment type="similarity">
    <text evidence="7">Belongs to the major facilitator superfamily. Drug:H(+) antiporter-3 (DHA3) (TC 2.A.1.21) family.</text>
</comment>
<feature type="domain" description="Major facilitator superfamily (MFS) profile" evidence="10">
    <location>
        <begin position="1"/>
        <end position="415"/>
    </location>
</feature>
<feature type="transmembrane region" description="Helical" evidence="9">
    <location>
        <begin position="392"/>
        <end position="410"/>
    </location>
</feature>
<evidence type="ECO:0000313" key="11">
    <source>
        <dbReference type="EMBL" id="POY35553.1"/>
    </source>
</evidence>
<evidence type="ECO:0000256" key="5">
    <source>
        <dbReference type="ARBA" id="ARBA00022989"/>
    </source>
</evidence>
<dbReference type="PROSITE" id="PS50850">
    <property type="entry name" value="MFS"/>
    <property type="match status" value="1"/>
</dbReference>
<keyword evidence="12" id="KW-1185">Reference proteome</keyword>
<evidence type="ECO:0000313" key="12">
    <source>
        <dbReference type="Proteomes" id="UP000236893"/>
    </source>
</evidence>
<dbReference type="EMBL" id="PQVF01000010">
    <property type="protein sequence ID" value="POY35553.1"/>
    <property type="molecule type" value="Genomic_DNA"/>
</dbReference>
<organism evidence="11 12">
    <name type="scientific">Solitalea longa</name>
    <dbReference type="NCBI Taxonomy" id="2079460"/>
    <lineage>
        <taxon>Bacteria</taxon>
        <taxon>Pseudomonadati</taxon>
        <taxon>Bacteroidota</taxon>
        <taxon>Sphingobacteriia</taxon>
        <taxon>Sphingobacteriales</taxon>
        <taxon>Sphingobacteriaceae</taxon>
        <taxon>Solitalea</taxon>
    </lineage>
</organism>
<feature type="transmembrane region" description="Helical" evidence="9">
    <location>
        <begin position="88"/>
        <end position="107"/>
    </location>
</feature>
<evidence type="ECO:0000256" key="8">
    <source>
        <dbReference type="ARBA" id="ARBA00040914"/>
    </source>
</evidence>
<keyword evidence="5 9" id="KW-1133">Transmembrane helix</keyword>
<protein>
    <recommendedName>
        <fullName evidence="8">Multidrug efflux pump Tap</fullName>
    </recommendedName>
</protein>
<reference evidence="11 12" key="1">
    <citation type="submission" date="2018-01" db="EMBL/GenBank/DDBJ databases">
        <authorList>
            <person name="Gaut B.S."/>
            <person name="Morton B.R."/>
            <person name="Clegg M.T."/>
            <person name="Duvall M.R."/>
        </authorList>
    </citation>
    <scope>NUCLEOTIDE SEQUENCE [LARGE SCALE GENOMIC DNA]</scope>
    <source>
        <strain evidence="11 12">HR-AV</strain>
    </source>
</reference>
<evidence type="ECO:0000256" key="4">
    <source>
        <dbReference type="ARBA" id="ARBA00022692"/>
    </source>
</evidence>
<feature type="transmembrane region" description="Helical" evidence="9">
    <location>
        <begin position="190"/>
        <end position="208"/>
    </location>
</feature>
<feature type="transmembrane region" description="Helical" evidence="9">
    <location>
        <begin position="27"/>
        <end position="49"/>
    </location>
</feature>
<gene>
    <name evidence="11" type="ORF">C3K47_14245</name>
</gene>